<keyword evidence="2" id="KW-1185">Reference proteome</keyword>
<dbReference type="EMBL" id="JACEFO010000180">
    <property type="protein sequence ID" value="KAF8779495.1"/>
    <property type="molecule type" value="Genomic_DNA"/>
</dbReference>
<evidence type="ECO:0000313" key="2">
    <source>
        <dbReference type="Proteomes" id="UP000636709"/>
    </source>
</evidence>
<accession>A0A835FXZ1</accession>
<protein>
    <submittedName>
        <fullName evidence="1">Uncharacterized protein</fullName>
    </submittedName>
</protein>
<sequence>MMKARVNQNP</sequence>
<reference evidence="1" key="1">
    <citation type="submission" date="2020-07" db="EMBL/GenBank/DDBJ databases">
        <title>Genome sequence and genetic diversity analysis of an under-domesticated orphan crop, white fonio (Digitaria exilis).</title>
        <authorList>
            <person name="Bennetzen J.L."/>
            <person name="Chen S."/>
            <person name="Ma X."/>
            <person name="Wang X."/>
            <person name="Yssel A.E.J."/>
            <person name="Chaluvadi S.R."/>
            <person name="Johnson M."/>
            <person name="Gangashetty P."/>
            <person name="Hamidou F."/>
            <person name="Sanogo M.D."/>
            <person name="Zwaenepoel A."/>
            <person name="Wallace J."/>
            <person name="Van De Peer Y."/>
            <person name="Van Deynze A."/>
        </authorList>
    </citation>
    <scope>NUCLEOTIDE SEQUENCE</scope>
    <source>
        <tissue evidence="1">Leaves</tissue>
    </source>
</reference>
<dbReference type="Proteomes" id="UP000636709">
    <property type="component" value="Unassembled WGS sequence"/>
</dbReference>
<name>A0A835FXZ1_9POAL</name>
<gene>
    <name evidence="1" type="ORF">HU200_002542</name>
</gene>
<comment type="caution">
    <text evidence="1">The sequence shown here is derived from an EMBL/GenBank/DDBJ whole genome shotgun (WGS) entry which is preliminary data.</text>
</comment>
<organism evidence="1 2">
    <name type="scientific">Digitaria exilis</name>
    <dbReference type="NCBI Taxonomy" id="1010633"/>
    <lineage>
        <taxon>Eukaryota</taxon>
        <taxon>Viridiplantae</taxon>
        <taxon>Streptophyta</taxon>
        <taxon>Embryophyta</taxon>
        <taxon>Tracheophyta</taxon>
        <taxon>Spermatophyta</taxon>
        <taxon>Magnoliopsida</taxon>
        <taxon>Liliopsida</taxon>
        <taxon>Poales</taxon>
        <taxon>Poaceae</taxon>
        <taxon>PACMAD clade</taxon>
        <taxon>Panicoideae</taxon>
        <taxon>Panicodae</taxon>
        <taxon>Paniceae</taxon>
        <taxon>Anthephorinae</taxon>
        <taxon>Digitaria</taxon>
    </lineage>
</organism>
<evidence type="ECO:0000313" key="1">
    <source>
        <dbReference type="EMBL" id="KAF8779495.1"/>
    </source>
</evidence>
<proteinExistence type="predicted"/>